<evidence type="ECO:0000313" key="2">
    <source>
        <dbReference type="Proteomes" id="UP000001631"/>
    </source>
</evidence>
<gene>
    <name evidence="1" type="ORF">HCBG_04219</name>
</gene>
<sequence>MCTFEILEKCIEKIVELAQKDSNRPGIEVKKGDNNEHDNLWHLRLIDITDALSNSELNEMTDFLRKGLETL</sequence>
<dbReference type="InParanoid" id="C0NN92"/>
<reference evidence="1" key="1">
    <citation type="submission" date="2009-02" db="EMBL/GenBank/DDBJ databases">
        <title>The Genome Sequence of Ajellomyces capsulatus strain G186AR.</title>
        <authorList>
            <consortium name="The Broad Institute Genome Sequencing Platform"/>
            <person name="Champion M."/>
            <person name="Cuomo C."/>
            <person name="Ma L.-J."/>
            <person name="Henn M.R."/>
            <person name="Sil A."/>
            <person name="Goldman B."/>
            <person name="Young S.K."/>
            <person name="Kodira C.D."/>
            <person name="Zeng Q."/>
            <person name="Koehrsen M."/>
            <person name="Alvarado L."/>
            <person name="Berlin A."/>
            <person name="Borenstein D."/>
            <person name="Chen Z."/>
            <person name="Engels R."/>
            <person name="Freedman E."/>
            <person name="Gellesch M."/>
            <person name="Goldberg J."/>
            <person name="Griggs A."/>
            <person name="Gujja S."/>
            <person name="Heiman D."/>
            <person name="Hepburn T."/>
            <person name="Howarth C."/>
            <person name="Jen D."/>
            <person name="Larson L."/>
            <person name="Lewis B."/>
            <person name="Mehta T."/>
            <person name="Park D."/>
            <person name="Pearson M."/>
            <person name="Roberts A."/>
            <person name="Saif S."/>
            <person name="Shea T."/>
            <person name="Shenoy N."/>
            <person name="Sisk P."/>
            <person name="Stolte C."/>
            <person name="Sykes S."/>
            <person name="Walk T."/>
            <person name="White J."/>
            <person name="Yandava C."/>
            <person name="Klein B."/>
            <person name="McEwen J.G."/>
            <person name="Puccia R."/>
            <person name="Goldman G.H."/>
            <person name="Felipe M.S."/>
            <person name="Nino-Vega G."/>
            <person name="San-Blas G."/>
            <person name="Taylor J."/>
            <person name="Mendoza L."/>
            <person name="Galagan J."/>
            <person name="Nusbaum C."/>
            <person name="Birren B."/>
        </authorList>
    </citation>
    <scope>NUCLEOTIDE SEQUENCE</scope>
    <source>
        <strain evidence="1">G186AR</strain>
    </source>
</reference>
<organism evidence="1 2">
    <name type="scientific">Ajellomyces capsulatus (strain G186AR / H82 / ATCC MYA-2454 / RMSCC 2432)</name>
    <name type="common">Darling's disease fungus</name>
    <name type="synonym">Histoplasma capsulatum</name>
    <dbReference type="NCBI Taxonomy" id="447093"/>
    <lineage>
        <taxon>Eukaryota</taxon>
        <taxon>Fungi</taxon>
        <taxon>Dikarya</taxon>
        <taxon>Ascomycota</taxon>
        <taxon>Pezizomycotina</taxon>
        <taxon>Eurotiomycetes</taxon>
        <taxon>Eurotiomycetidae</taxon>
        <taxon>Onygenales</taxon>
        <taxon>Ajellomycetaceae</taxon>
        <taxon>Histoplasma</taxon>
    </lineage>
</organism>
<dbReference type="EMBL" id="GG663367">
    <property type="protein sequence ID" value="EEH07340.1"/>
    <property type="molecule type" value="Genomic_DNA"/>
</dbReference>
<protein>
    <submittedName>
        <fullName evidence="1">Uncharacterized protein</fullName>
    </submittedName>
</protein>
<evidence type="ECO:0000313" key="1">
    <source>
        <dbReference type="EMBL" id="EEH07340.1"/>
    </source>
</evidence>
<name>C0NN92_AJECG</name>
<dbReference type="AlphaFoldDB" id="C0NN92"/>
<proteinExistence type="predicted"/>
<keyword evidence="2" id="KW-1185">Reference proteome</keyword>
<dbReference type="Proteomes" id="UP000001631">
    <property type="component" value="Unassembled WGS sequence"/>
</dbReference>
<accession>C0NN92</accession>
<dbReference type="RefSeq" id="XP_045287821.1">
    <property type="nucleotide sequence ID" value="XM_045431268.1"/>
</dbReference>
<dbReference type="HOGENOM" id="CLU_2739438_0_0_1"/>
<dbReference type="GeneID" id="69037235"/>